<evidence type="ECO:0000256" key="7">
    <source>
        <dbReference type="SAM" id="MobiDB-lite"/>
    </source>
</evidence>
<dbReference type="GO" id="GO:0016020">
    <property type="term" value="C:membrane"/>
    <property type="evidence" value="ECO:0007669"/>
    <property type="project" value="UniProtKB-SubCell"/>
</dbReference>
<dbReference type="InterPro" id="IPR015920">
    <property type="entry name" value="Cellobiose_DH-like_cyt"/>
</dbReference>
<sequence>MKSTIGSLLASTAALYARGTLAVTDSFCPNSGDVCFRWGVPEASSSSGSGNIYFQIEAPTSTTWAGVGIGSSMTGSEMFLIYQDGQGNVTLSPRNGRGHVMPQHSQRSGVELLSGSGIQDGKMIANIRCSDCDSLDLQGSNSWIAAWKEGDSLDSTSLSESIQIHDEHTGFDVDFAQASMSSDTNPFTSTSSTDSGSGSGTDSNSDSGVVSESGGGASDTVLLAHGIIMSIVFIAGYPLGSMLMPLIGKWLFHAGWQLLVFLGMWAGFALGYVYARDGGYFWNQTHTQMGTIVVALIGLQPVLGWAHHRYFVNHGQRGIISHVHIWFGRSLMILGIINGGLGLQLASASKAYIIVYSVIAGISALLYVATICFGGLRRTARTKQMSPQMSQEEQR</sequence>
<evidence type="ECO:0000256" key="1">
    <source>
        <dbReference type="ARBA" id="ARBA00004370"/>
    </source>
</evidence>
<feature type="transmembrane region" description="Helical" evidence="8">
    <location>
        <begin position="251"/>
        <end position="275"/>
    </location>
</feature>
<dbReference type="Pfam" id="PF16010">
    <property type="entry name" value="CDH-cyt"/>
    <property type="match status" value="1"/>
</dbReference>
<feature type="transmembrane region" description="Helical" evidence="8">
    <location>
        <begin position="287"/>
        <end position="306"/>
    </location>
</feature>
<feature type="transmembrane region" description="Helical" evidence="8">
    <location>
        <begin position="221"/>
        <end position="239"/>
    </location>
</feature>
<evidence type="ECO:0000256" key="3">
    <source>
        <dbReference type="ARBA" id="ARBA00022692"/>
    </source>
</evidence>
<dbReference type="EMBL" id="JABEYC010000063">
    <property type="protein sequence ID" value="KAF4983508.1"/>
    <property type="molecule type" value="Genomic_DNA"/>
</dbReference>
<dbReference type="SMART" id="SM00665">
    <property type="entry name" value="B561"/>
    <property type="match status" value="1"/>
</dbReference>
<dbReference type="PANTHER" id="PTHR47797:SF4">
    <property type="entry name" value="DOMON DOMAIN-CONTAINING PROTEIN"/>
    <property type="match status" value="1"/>
</dbReference>
<evidence type="ECO:0000256" key="5">
    <source>
        <dbReference type="ARBA" id="ARBA00022989"/>
    </source>
</evidence>
<evidence type="ECO:0000313" key="12">
    <source>
        <dbReference type="Proteomes" id="UP000635477"/>
    </source>
</evidence>
<accession>A0A8H4XP54</accession>
<dbReference type="CDD" id="cd08760">
    <property type="entry name" value="Cyt_b561_FRRS1_like"/>
    <property type="match status" value="1"/>
</dbReference>
<keyword evidence="9" id="KW-0732">Signal</keyword>
<evidence type="ECO:0000256" key="6">
    <source>
        <dbReference type="ARBA" id="ARBA00023136"/>
    </source>
</evidence>
<organism evidence="11 12">
    <name type="scientific">Fusarium zealandicum</name>
    <dbReference type="NCBI Taxonomy" id="1053134"/>
    <lineage>
        <taxon>Eukaryota</taxon>
        <taxon>Fungi</taxon>
        <taxon>Dikarya</taxon>
        <taxon>Ascomycota</taxon>
        <taxon>Pezizomycotina</taxon>
        <taxon>Sordariomycetes</taxon>
        <taxon>Hypocreomycetidae</taxon>
        <taxon>Hypocreales</taxon>
        <taxon>Nectriaceae</taxon>
        <taxon>Fusarium</taxon>
        <taxon>Fusarium staphyleae species complex</taxon>
    </lineage>
</organism>
<feature type="transmembrane region" description="Helical" evidence="8">
    <location>
        <begin position="326"/>
        <end position="347"/>
    </location>
</feature>
<evidence type="ECO:0000256" key="9">
    <source>
        <dbReference type="SAM" id="SignalP"/>
    </source>
</evidence>
<keyword evidence="4" id="KW-0249">Electron transport</keyword>
<keyword evidence="2" id="KW-0813">Transport</keyword>
<dbReference type="InterPro" id="IPR006593">
    <property type="entry name" value="Cyt_b561/ferric_Rdtase_TM"/>
</dbReference>
<dbReference type="Proteomes" id="UP000635477">
    <property type="component" value="Unassembled WGS sequence"/>
</dbReference>
<feature type="signal peptide" evidence="9">
    <location>
        <begin position="1"/>
        <end position="22"/>
    </location>
</feature>
<feature type="transmembrane region" description="Helical" evidence="8">
    <location>
        <begin position="353"/>
        <end position="376"/>
    </location>
</feature>
<keyword evidence="6 8" id="KW-0472">Membrane</keyword>
<dbReference type="Gene3D" id="1.20.120.1770">
    <property type="match status" value="1"/>
</dbReference>
<name>A0A8H4XP54_9HYPO</name>
<dbReference type="OrthoDB" id="19261at2759"/>
<evidence type="ECO:0000256" key="8">
    <source>
        <dbReference type="SAM" id="Phobius"/>
    </source>
</evidence>
<reference evidence="11" key="2">
    <citation type="submission" date="2020-05" db="EMBL/GenBank/DDBJ databases">
        <authorList>
            <person name="Kim H.-S."/>
            <person name="Proctor R.H."/>
            <person name="Brown D.W."/>
        </authorList>
    </citation>
    <scope>NUCLEOTIDE SEQUENCE</scope>
    <source>
        <strain evidence="11">NRRL 22465</strain>
    </source>
</reference>
<gene>
    <name evidence="11" type="ORF">FZEAL_1095</name>
</gene>
<reference evidence="11" key="1">
    <citation type="journal article" date="2020" name="BMC Genomics">
        <title>Correction to: Identification and distribution of gene clusters required for synthesis of sphingolipid metabolism inhibitors in diverse species of the filamentous fungus Fusarium.</title>
        <authorList>
            <person name="Kim H.S."/>
            <person name="Lohmar J.M."/>
            <person name="Busman M."/>
            <person name="Brown D.W."/>
            <person name="Naumann T.A."/>
            <person name="Divon H.H."/>
            <person name="Lysoe E."/>
            <person name="Uhlig S."/>
            <person name="Proctor R.H."/>
        </authorList>
    </citation>
    <scope>NUCLEOTIDE SEQUENCE</scope>
    <source>
        <strain evidence="11">NRRL 22465</strain>
    </source>
</reference>
<evidence type="ECO:0000313" key="11">
    <source>
        <dbReference type="EMBL" id="KAF4983508.1"/>
    </source>
</evidence>
<feature type="domain" description="DOMON" evidence="10">
    <location>
        <begin position="32"/>
        <end position="150"/>
    </location>
</feature>
<protein>
    <recommendedName>
        <fullName evidence="10">DOMON domain-containing protein</fullName>
    </recommendedName>
</protein>
<keyword evidence="5 8" id="KW-1133">Transmembrane helix</keyword>
<evidence type="ECO:0000256" key="2">
    <source>
        <dbReference type="ARBA" id="ARBA00022448"/>
    </source>
</evidence>
<dbReference type="PANTHER" id="PTHR47797">
    <property type="entry name" value="DEHYDROGENASE, PUTATIVE (AFU_ORTHOLOGUE AFUA_8G05805)-RELATED"/>
    <property type="match status" value="1"/>
</dbReference>
<dbReference type="InterPro" id="IPR005018">
    <property type="entry name" value="DOMON_domain"/>
</dbReference>
<feature type="chain" id="PRO_5034457157" description="DOMON domain-containing protein" evidence="9">
    <location>
        <begin position="23"/>
        <end position="395"/>
    </location>
</feature>
<comment type="caution">
    <text evidence="11">The sequence shown here is derived from an EMBL/GenBank/DDBJ whole genome shotgun (WGS) entry which is preliminary data.</text>
</comment>
<keyword evidence="12" id="KW-1185">Reference proteome</keyword>
<dbReference type="AlphaFoldDB" id="A0A8H4XP54"/>
<feature type="region of interest" description="Disordered" evidence="7">
    <location>
        <begin position="182"/>
        <end position="212"/>
    </location>
</feature>
<dbReference type="Gene3D" id="2.60.40.1210">
    <property type="entry name" value="Cellobiose dehydrogenase, cytochrome domain"/>
    <property type="match status" value="1"/>
</dbReference>
<dbReference type="SUPFAM" id="SSF49344">
    <property type="entry name" value="CBD9-like"/>
    <property type="match status" value="1"/>
</dbReference>
<evidence type="ECO:0000256" key="4">
    <source>
        <dbReference type="ARBA" id="ARBA00022982"/>
    </source>
</evidence>
<dbReference type="CDD" id="cd09630">
    <property type="entry name" value="CDH_like_cytochrome"/>
    <property type="match status" value="1"/>
</dbReference>
<proteinExistence type="predicted"/>
<dbReference type="SMART" id="SM00664">
    <property type="entry name" value="DoH"/>
    <property type="match status" value="1"/>
</dbReference>
<dbReference type="PROSITE" id="PS50836">
    <property type="entry name" value="DOMON"/>
    <property type="match status" value="1"/>
</dbReference>
<feature type="compositionally biased region" description="Low complexity" evidence="7">
    <location>
        <begin position="188"/>
        <end position="212"/>
    </location>
</feature>
<comment type="subcellular location">
    <subcellularLocation>
        <location evidence="1">Membrane</location>
    </subcellularLocation>
</comment>
<keyword evidence="3 8" id="KW-0812">Transmembrane</keyword>
<evidence type="ECO:0000259" key="10">
    <source>
        <dbReference type="PROSITE" id="PS50836"/>
    </source>
</evidence>